<proteinExistence type="predicted"/>
<evidence type="ECO:0000313" key="3">
    <source>
        <dbReference type="EMBL" id="MBA8811996.1"/>
    </source>
</evidence>
<dbReference type="EMBL" id="BJUV01000024">
    <property type="protein sequence ID" value="GEK83973.1"/>
    <property type="molecule type" value="Genomic_DNA"/>
</dbReference>
<comment type="caution">
    <text evidence="3">The sequence shown here is derived from an EMBL/GenBank/DDBJ whole genome shotgun (WGS) entry which is preliminary data.</text>
</comment>
<keyword evidence="4" id="KW-1185">Reference proteome</keyword>
<reference evidence="3 5" key="2">
    <citation type="submission" date="2020-07" db="EMBL/GenBank/DDBJ databases">
        <title>Sequencing the genomes of 1000 actinobacteria strains.</title>
        <authorList>
            <person name="Klenk H.-P."/>
        </authorList>
    </citation>
    <scope>NUCLEOTIDE SEQUENCE [LARGE SCALE GENOMIC DNA]</scope>
    <source>
        <strain evidence="3 5">DSM 10309</strain>
    </source>
</reference>
<dbReference type="Proteomes" id="UP000321154">
    <property type="component" value="Unassembled WGS sequence"/>
</dbReference>
<evidence type="ECO:0000313" key="4">
    <source>
        <dbReference type="Proteomes" id="UP000321154"/>
    </source>
</evidence>
<dbReference type="Proteomes" id="UP000522688">
    <property type="component" value="Unassembled WGS sequence"/>
</dbReference>
<keyword evidence="1" id="KW-0472">Membrane</keyword>
<protein>
    <submittedName>
        <fullName evidence="3">Uncharacterized protein</fullName>
    </submittedName>
</protein>
<keyword evidence="1" id="KW-0812">Transmembrane</keyword>
<dbReference type="EMBL" id="JACGWW010000001">
    <property type="protein sequence ID" value="MBA8811996.1"/>
    <property type="molecule type" value="Genomic_DNA"/>
</dbReference>
<reference evidence="2 4" key="1">
    <citation type="submission" date="2019-07" db="EMBL/GenBank/DDBJ databases">
        <title>Whole genome shotgun sequence of Frigoribacterium faeni NBRC 103066.</title>
        <authorList>
            <person name="Hosoyama A."/>
            <person name="Uohara A."/>
            <person name="Ohji S."/>
            <person name="Ichikawa N."/>
        </authorList>
    </citation>
    <scope>NUCLEOTIDE SEQUENCE [LARGE SCALE GENOMIC DNA]</scope>
    <source>
        <strain evidence="2 4">NBRC 103066</strain>
    </source>
</reference>
<name>A0A7W3JFR8_9MICO</name>
<keyword evidence="1" id="KW-1133">Transmembrane helix</keyword>
<dbReference type="AlphaFoldDB" id="A0A7W3JFR8"/>
<organism evidence="3 5">
    <name type="scientific">Frigoribacterium faeni</name>
    <dbReference type="NCBI Taxonomy" id="145483"/>
    <lineage>
        <taxon>Bacteria</taxon>
        <taxon>Bacillati</taxon>
        <taxon>Actinomycetota</taxon>
        <taxon>Actinomycetes</taxon>
        <taxon>Micrococcales</taxon>
        <taxon>Microbacteriaceae</taxon>
        <taxon>Frigoribacterium</taxon>
    </lineage>
</organism>
<evidence type="ECO:0000313" key="2">
    <source>
        <dbReference type="EMBL" id="GEK83973.1"/>
    </source>
</evidence>
<evidence type="ECO:0000313" key="5">
    <source>
        <dbReference type="Proteomes" id="UP000522688"/>
    </source>
</evidence>
<evidence type="ECO:0000256" key="1">
    <source>
        <dbReference type="SAM" id="Phobius"/>
    </source>
</evidence>
<feature type="transmembrane region" description="Helical" evidence="1">
    <location>
        <begin position="12"/>
        <end position="35"/>
    </location>
</feature>
<accession>A0A7W3JFR8</accession>
<dbReference type="RefSeq" id="WP_167627354.1">
    <property type="nucleotide sequence ID" value="NZ_BAAAHR010000005.1"/>
</dbReference>
<gene>
    <name evidence="3" type="ORF">FB463_000220</name>
    <name evidence="2" type="ORF">FFA01_22820</name>
</gene>
<sequence>MMSQLSQLAGLTAGLSILTSFLVVIVLALGAYALVLTIRVLRSRLEQDGSMQSGDDSR</sequence>